<organism evidence="2 3">
    <name type="scientific">[Myrmecia] bisecta</name>
    <dbReference type="NCBI Taxonomy" id="41462"/>
    <lineage>
        <taxon>Eukaryota</taxon>
        <taxon>Viridiplantae</taxon>
        <taxon>Chlorophyta</taxon>
        <taxon>core chlorophytes</taxon>
        <taxon>Trebouxiophyceae</taxon>
        <taxon>Trebouxiales</taxon>
        <taxon>Trebouxiaceae</taxon>
        <taxon>Myrmecia</taxon>
    </lineage>
</organism>
<proteinExistence type="predicted"/>
<comment type="caution">
    <text evidence="2">The sequence shown here is derived from an EMBL/GenBank/DDBJ whole genome shotgun (WGS) entry which is preliminary data.</text>
</comment>
<protein>
    <submittedName>
        <fullName evidence="2">Uncharacterized protein</fullName>
    </submittedName>
</protein>
<dbReference type="EMBL" id="JALJOR010000004">
    <property type="protein sequence ID" value="KAK9818379.1"/>
    <property type="molecule type" value="Genomic_DNA"/>
</dbReference>
<keyword evidence="3" id="KW-1185">Reference proteome</keyword>
<dbReference type="Pfam" id="PF06910">
    <property type="entry name" value="MEA1"/>
    <property type="match status" value="1"/>
</dbReference>
<gene>
    <name evidence="2" type="ORF">WJX72_011681</name>
</gene>
<dbReference type="Proteomes" id="UP001489004">
    <property type="component" value="Unassembled WGS sequence"/>
</dbReference>
<accession>A0AAW1Q8F5</accession>
<evidence type="ECO:0000256" key="1">
    <source>
        <dbReference type="SAM" id="MobiDB-lite"/>
    </source>
</evidence>
<sequence>MPGLRAIQAGDTADPPARNNDDINGSPVLSSAAAGAEWSDSEEEELSWERLPVEPSEEAVLDSQEFAAKAAAEDSLEITEEKRTAILGAMKNIKLGYMPQWAVHVPEERWIGALTKQASNMQIGCNGDRKQG</sequence>
<evidence type="ECO:0000313" key="2">
    <source>
        <dbReference type="EMBL" id="KAK9818379.1"/>
    </source>
</evidence>
<dbReference type="AlphaFoldDB" id="A0AAW1Q8F5"/>
<evidence type="ECO:0000313" key="3">
    <source>
        <dbReference type="Proteomes" id="UP001489004"/>
    </source>
</evidence>
<name>A0AAW1Q8F5_9CHLO</name>
<reference evidence="2 3" key="1">
    <citation type="journal article" date="2024" name="Nat. Commun.">
        <title>Phylogenomics reveals the evolutionary origins of lichenization in chlorophyte algae.</title>
        <authorList>
            <person name="Puginier C."/>
            <person name="Libourel C."/>
            <person name="Otte J."/>
            <person name="Skaloud P."/>
            <person name="Haon M."/>
            <person name="Grisel S."/>
            <person name="Petersen M."/>
            <person name="Berrin J.G."/>
            <person name="Delaux P.M."/>
            <person name="Dal Grande F."/>
            <person name="Keller J."/>
        </authorList>
    </citation>
    <scope>NUCLEOTIDE SEQUENCE [LARGE SCALE GENOMIC DNA]</scope>
    <source>
        <strain evidence="2 3">SAG 2043</strain>
    </source>
</reference>
<feature type="region of interest" description="Disordered" evidence="1">
    <location>
        <begin position="1"/>
        <end position="62"/>
    </location>
</feature>